<dbReference type="EMBL" id="FZOA01000009">
    <property type="protein sequence ID" value="SNR99560.1"/>
    <property type="molecule type" value="Genomic_DNA"/>
</dbReference>
<proteinExistence type="inferred from homology"/>
<keyword evidence="3 7" id="KW-0862">Zinc</keyword>
<organism evidence="9 10">
    <name type="scientific">Methylobacillus rhizosphaerae</name>
    <dbReference type="NCBI Taxonomy" id="551994"/>
    <lineage>
        <taxon>Bacteria</taxon>
        <taxon>Pseudomonadati</taxon>
        <taxon>Pseudomonadota</taxon>
        <taxon>Betaproteobacteria</taxon>
        <taxon>Nitrosomonadales</taxon>
        <taxon>Methylophilaceae</taxon>
        <taxon>Methylobacillus</taxon>
    </lineage>
</organism>
<dbReference type="Proteomes" id="UP000198305">
    <property type="component" value="Unassembled WGS sequence"/>
</dbReference>
<evidence type="ECO:0000256" key="7">
    <source>
        <dbReference type="PIRSR" id="PIRSR602481-1"/>
    </source>
</evidence>
<comment type="cofactor">
    <cofactor evidence="7">
        <name>Zn(2+)</name>
        <dbReference type="ChEBI" id="CHEBI:29105"/>
    </cofactor>
    <text evidence="7">Binds 1 zinc ion per subunit.</text>
</comment>
<dbReference type="OrthoDB" id="8659436at2"/>
<evidence type="ECO:0000256" key="3">
    <source>
        <dbReference type="ARBA" id="ARBA00022833"/>
    </source>
</evidence>
<dbReference type="Gene3D" id="1.10.10.10">
    <property type="entry name" value="Winged helix-like DNA-binding domain superfamily/Winged helix DNA-binding domain"/>
    <property type="match status" value="1"/>
</dbReference>
<dbReference type="GO" id="GO:0000976">
    <property type="term" value="F:transcription cis-regulatory region binding"/>
    <property type="evidence" value="ECO:0007669"/>
    <property type="project" value="TreeGrafter"/>
</dbReference>
<protein>
    <submittedName>
        <fullName evidence="9">Fur family transcriptional regulator, ferric uptake regulator</fullName>
    </submittedName>
</protein>
<dbReference type="PANTHER" id="PTHR33202:SF7">
    <property type="entry name" value="FERRIC UPTAKE REGULATION PROTEIN"/>
    <property type="match status" value="1"/>
</dbReference>
<dbReference type="InterPro" id="IPR036390">
    <property type="entry name" value="WH_DNA-bd_sf"/>
</dbReference>
<keyword evidence="8" id="KW-0408">Iron</keyword>
<gene>
    <name evidence="9" type="ORF">SAMN05192560_2140</name>
</gene>
<keyword evidence="2" id="KW-0678">Repressor</keyword>
<feature type="binding site" evidence="7">
    <location>
        <position position="139"/>
    </location>
    <ligand>
        <name>Zn(2+)</name>
        <dbReference type="ChEBI" id="CHEBI:29105"/>
    </ligand>
</feature>
<reference evidence="10" key="1">
    <citation type="submission" date="2017-06" db="EMBL/GenBank/DDBJ databases">
        <authorList>
            <person name="Varghese N."/>
            <person name="Submissions S."/>
        </authorList>
    </citation>
    <scope>NUCLEOTIDE SEQUENCE [LARGE SCALE GENOMIC DNA]</scope>
    <source>
        <strain evidence="10">Ca-68</strain>
    </source>
</reference>
<dbReference type="GO" id="GO:0003700">
    <property type="term" value="F:DNA-binding transcription factor activity"/>
    <property type="evidence" value="ECO:0007669"/>
    <property type="project" value="InterPro"/>
</dbReference>
<evidence type="ECO:0000313" key="9">
    <source>
        <dbReference type="EMBL" id="SNR99560.1"/>
    </source>
</evidence>
<evidence type="ECO:0000256" key="4">
    <source>
        <dbReference type="ARBA" id="ARBA00023015"/>
    </source>
</evidence>
<name>A0A239AVG8_9PROT</name>
<accession>A0A239AVG8</accession>
<evidence type="ECO:0000256" key="5">
    <source>
        <dbReference type="ARBA" id="ARBA00023125"/>
    </source>
</evidence>
<dbReference type="GO" id="GO:0045892">
    <property type="term" value="P:negative regulation of DNA-templated transcription"/>
    <property type="evidence" value="ECO:0007669"/>
    <property type="project" value="TreeGrafter"/>
</dbReference>
<keyword evidence="4" id="KW-0805">Transcription regulation</keyword>
<keyword evidence="6" id="KW-0804">Transcription</keyword>
<dbReference type="InterPro" id="IPR002481">
    <property type="entry name" value="FUR"/>
</dbReference>
<feature type="binding site" evidence="7">
    <location>
        <position position="142"/>
    </location>
    <ligand>
        <name>Zn(2+)</name>
        <dbReference type="ChEBI" id="CHEBI:29105"/>
    </ligand>
</feature>
<keyword evidence="10" id="KW-1185">Reference proteome</keyword>
<dbReference type="GO" id="GO:1900376">
    <property type="term" value="P:regulation of secondary metabolite biosynthetic process"/>
    <property type="evidence" value="ECO:0007669"/>
    <property type="project" value="TreeGrafter"/>
</dbReference>
<dbReference type="Pfam" id="PF01475">
    <property type="entry name" value="FUR"/>
    <property type="match status" value="1"/>
</dbReference>
<evidence type="ECO:0000313" key="10">
    <source>
        <dbReference type="Proteomes" id="UP000198305"/>
    </source>
</evidence>
<feature type="binding site" evidence="7">
    <location>
        <position position="105"/>
    </location>
    <ligand>
        <name>Zn(2+)</name>
        <dbReference type="ChEBI" id="CHEBI:29105"/>
    </ligand>
</feature>
<dbReference type="InterPro" id="IPR043135">
    <property type="entry name" value="Fur_C"/>
</dbReference>
<dbReference type="Gene3D" id="3.30.1490.190">
    <property type="match status" value="1"/>
</dbReference>
<keyword evidence="7" id="KW-0479">Metal-binding</keyword>
<dbReference type="GO" id="GO:0008270">
    <property type="term" value="F:zinc ion binding"/>
    <property type="evidence" value="ECO:0007669"/>
    <property type="project" value="TreeGrafter"/>
</dbReference>
<feature type="binding site" evidence="7">
    <location>
        <position position="102"/>
    </location>
    <ligand>
        <name>Zn(2+)</name>
        <dbReference type="ChEBI" id="CHEBI:29105"/>
    </ligand>
</feature>
<dbReference type="AlphaFoldDB" id="A0A239AVG8"/>
<dbReference type="SUPFAM" id="SSF46785">
    <property type="entry name" value="Winged helix' DNA-binding domain"/>
    <property type="match status" value="1"/>
</dbReference>
<sequence length="145" mass="16508">MIVCNLAPMHNAERMIHEIGQRPTSSRVAVLNILLESEFPLTHHELLQTLTQSAPFDRVTLYRVLDWLVECSLVHPIMGEDRTRRFQVTQHNAKHHHAHFECTSCGKMFCLDDVKPKVPNSVPAHFTVESVELNIKGQCDQCNAA</sequence>
<keyword evidence="5" id="KW-0238">DNA-binding</keyword>
<evidence type="ECO:0000256" key="2">
    <source>
        <dbReference type="ARBA" id="ARBA00022491"/>
    </source>
</evidence>
<comment type="similarity">
    <text evidence="1">Belongs to the Fur family.</text>
</comment>
<evidence type="ECO:0000256" key="1">
    <source>
        <dbReference type="ARBA" id="ARBA00007957"/>
    </source>
</evidence>
<dbReference type="PANTHER" id="PTHR33202">
    <property type="entry name" value="ZINC UPTAKE REGULATION PROTEIN"/>
    <property type="match status" value="1"/>
</dbReference>
<dbReference type="InterPro" id="IPR036388">
    <property type="entry name" value="WH-like_DNA-bd_sf"/>
</dbReference>
<feature type="binding site" evidence="8">
    <location>
        <position position="96"/>
    </location>
    <ligand>
        <name>Fe cation</name>
        <dbReference type="ChEBI" id="CHEBI:24875"/>
    </ligand>
</feature>
<comment type="cofactor">
    <cofactor evidence="8">
        <name>Mn(2+)</name>
        <dbReference type="ChEBI" id="CHEBI:29035"/>
    </cofactor>
    <cofactor evidence="8">
        <name>Fe(2+)</name>
        <dbReference type="ChEBI" id="CHEBI:29033"/>
    </cofactor>
    <text evidence="8">Binds 1 Mn(2+) or Fe(2+) ion per subunit.</text>
</comment>
<evidence type="ECO:0000256" key="8">
    <source>
        <dbReference type="PIRSR" id="PIRSR602481-2"/>
    </source>
</evidence>
<evidence type="ECO:0000256" key="6">
    <source>
        <dbReference type="ARBA" id="ARBA00023163"/>
    </source>
</evidence>